<dbReference type="Proteomes" id="UP000230069">
    <property type="component" value="Unassembled WGS sequence"/>
</dbReference>
<dbReference type="SUPFAM" id="SSF48371">
    <property type="entry name" value="ARM repeat"/>
    <property type="match status" value="1"/>
</dbReference>
<dbReference type="InterPro" id="IPR013083">
    <property type="entry name" value="Znf_RING/FYVE/PHD"/>
</dbReference>
<dbReference type="InterPro" id="IPR000225">
    <property type="entry name" value="Armadillo"/>
</dbReference>
<dbReference type="AlphaFoldDB" id="A0A2G5EAC6"/>
<dbReference type="InterPro" id="IPR036537">
    <property type="entry name" value="Adaptor_Cbl_N_dom_sf"/>
</dbReference>
<accession>A0A2G5EAC6</accession>
<dbReference type="Gene3D" id="1.25.10.10">
    <property type="entry name" value="Leucine-rich Repeat Variant"/>
    <property type="match status" value="1"/>
</dbReference>
<dbReference type="InterPro" id="IPR016024">
    <property type="entry name" value="ARM-type_fold"/>
</dbReference>
<dbReference type="Pfam" id="PF04564">
    <property type="entry name" value="U-box"/>
    <property type="match status" value="1"/>
</dbReference>
<dbReference type="SUPFAM" id="SSF57850">
    <property type="entry name" value="RING/U-box"/>
    <property type="match status" value="1"/>
</dbReference>
<feature type="domain" description="U-box" evidence="8">
    <location>
        <begin position="270"/>
        <end position="344"/>
    </location>
</feature>
<evidence type="ECO:0000313" key="9">
    <source>
        <dbReference type="EMBL" id="PIA52692.1"/>
    </source>
</evidence>
<evidence type="ECO:0000256" key="3">
    <source>
        <dbReference type="ARBA" id="ARBA00012483"/>
    </source>
</evidence>
<evidence type="ECO:0000256" key="2">
    <source>
        <dbReference type="ARBA" id="ARBA00004906"/>
    </source>
</evidence>
<evidence type="ECO:0000256" key="7">
    <source>
        <dbReference type="PROSITE-ProRule" id="PRU00259"/>
    </source>
</evidence>
<dbReference type="InterPro" id="IPR003613">
    <property type="entry name" value="Ubox_domain"/>
</dbReference>
<evidence type="ECO:0000313" key="10">
    <source>
        <dbReference type="Proteomes" id="UP000230069"/>
    </source>
</evidence>
<dbReference type="SMART" id="SM00185">
    <property type="entry name" value="ARM"/>
    <property type="match status" value="4"/>
</dbReference>
<keyword evidence="10" id="KW-1185">Reference proteome</keyword>
<dbReference type="SMART" id="SM00504">
    <property type="entry name" value="Ubox"/>
    <property type="match status" value="1"/>
</dbReference>
<dbReference type="PROSITE" id="PS50176">
    <property type="entry name" value="ARM_REPEAT"/>
    <property type="match status" value="1"/>
</dbReference>
<gene>
    <name evidence="9" type="ORF">AQUCO_01000513v1</name>
</gene>
<dbReference type="OrthoDB" id="10064100at2759"/>
<evidence type="ECO:0000256" key="1">
    <source>
        <dbReference type="ARBA" id="ARBA00000900"/>
    </source>
</evidence>
<feature type="repeat" description="ARM" evidence="7">
    <location>
        <begin position="554"/>
        <end position="582"/>
    </location>
</feature>
<dbReference type="FunFam" id="3.30.40.10:FF:000114">
    <property type="entry name" value="RING-type E3 ubiquitin transferase"/>
    <property type="match status" value="1"/>
</dbReference>
<reference evidence="9 10" key="1">
    <citation type="submission" date="2017-09" db="EMBL/GenBank/DDBJ databases">
        <title>WGS assembly of Aquilegia coerulea Goldsmith.</title>
        <authorList>
            <person name="Hodges S."/>
            <person name="Kramer E."/>
            <person name="Nordborg M."/>
            <person name="Tomkins J."/>
            <person name="Borevitz J."/>
            <person name="Derieg N."/>
            <person name="Yan J."/>
            <person name="Mihaltcheva S."/>
            <person name="Hayes R.D."/>
            <person name="Rokhsar D."/>
        </authorList>
    </citation>
    <scope>NUCLEOTIDE SEQUENCE [LARGE SCALE GENOMIC DNA]</scope>
    <source>
        <strain evidence="10">cv. Goldsmith</strain>
    </source>
</reference>
<dbReference type="EMBL" id="KZ305027">
    <property type="protein sequence ID" value="PIA52692.1"/>
    <property type="molecule type" value="Genomic_DNA"/>
</dbReference>
<name>A0A2G5EAC6_AQUCA</name>
<dbReference type="FunCoup" id="A0A2G5EAC6">
    <property type="interactions" value="1140"/>
</dbReference>
<proteinExistence type="predicted"/>
<dbReference type="EC" id="2.3.2.27" evidence="3"/>
<keyword evidence="6" id="KW-0833">Ubl conjugation pathway</keyword>
<protein>
    <recommendedName>
        <fullName evidence="3">RING-type E3 ubiquitin transferase</fullName>
        <ecNumber evidence="3">2.3.2.27</ecNumber>
    </recommendedName>
</protein>
<comment type="pathway">
    <text evidence="2">Protein modification; protein ubiquitination.</text>
</comment>
<evidence type="ECO:0000256" key="5">
    <source>
        <dbReference type="ARBA" id="ARBA00022737"/>
    </source>
</evidence>
<evidence type="ECO:0000256" key="4">
    <source>
        <dbReference type="ARBA" id="ARBA00022679"/>
    </source>
</evidence>
<dbReference type="InParanoid" id="A0A2G5EAC6"/>
<dbReference type="GO" id="GO:0016567">
    <property type="term" value="P:protein ubiquitination"/>
    <property type="evidence" value="ECO:0007669"/>
    <property type="project" value="UniProtKB-UniPathway"/>
</dbReference>
<evidence type="ECO:0000256" key="6">
    <source>
        <dbReference type="ARBA" id="ARBA00022786"/>
    </source>
</evidence>
<dbReference type="PANTHER" id="PTHR23315:SF240">
    <property type="entry name" value="U-BOX DOMAIN-CONTAINING PROTEIN 5"/>
    <property type="match status" value="1"/>
</dbReference>
<keyword evidence="4" id="KW-0808">Transferase</keyword>
<keyword evidence="5" id="KW-0677">Repeat</keyword>
<dbReference type="PANTHER" id="PTHR23315">
    <property type="entry name" value="U BOX DOMAIN-CONTAINING"/>
    <property type="match status" value="1"/>
</dbReference>
<dbReference type="CDD" id="cd16664">
    <property type="entry name" value="RING-Ubox_PUB"/>
    <property type="match status" value="1"/>
</dbReference>
<organism evidence="9 10">
    <name type="scientific">Aquilegia coerulea</name>
    <name type="common">Rocky mountain columbine</name>
    <dbReference type="NCBI Taxonomy" id="218851"/>
    <lineage>
        <taxon>Eukaryota</taxon>
        <taxon>Viridiplantae</taxon>
        <taxon>Streptophyta</taxon>
        <taxon>Embryophyta</taxon>
        <taxon>Tracheophyta</taxon>
        <taxon>Spermatophyta</taxon>
        <taxon>Magnoliopsida</taxon>
        <taxon>Ranunculales</taxon>
        <taxon>Ranunculaceae</taxon>
        <taxon>Thalictroideae</taxon>
        <taxon>Aquilegia</taxon>
    </lineage>
</organism>
<dbReference type="InterPro" id="IPR058678">
    <property type="entry name" value="ARM_PUB"/>
</dbReference>
<dbReference type="InterPro" id="IPR045210">
    <property type="entry name" value="RING-Ubox_PUB"/>
</dbReference>
<evidence type="ECO:0000259" key="8">
    <source>
        <dbReference type="PROSITE" id="PS51698"/>
    </source>
</evidence>
<dbReference type="GO" id="GO:0007166">
    <property type="term" value="P:cell surface receptor signaling pathway"/>
    <property type="evidence" value="ECO:0007669"/>
    <property type="project" value="InterPro"/>
</dbReference>
<comment type="catalytic activity">
    <reaction evidence="1">
        <text>S-ubiquitinyl-[E2 ubiquitin-conjugating enzyme]-L-cysteine + [acceptor protein]-L-lysine = [E2 ubiquitin-conjugating enzyme]-L-cysteine + N(6)-ubiquitinyl-[acceptor protein]-L-lysine.</text>
        <dbReference type="EC" id="2.3.2.27"/>
    </reaction>
</comment>
<dbReference type="UniPathway" id="UPA00143"/>
<sequence length="762" mass="84340">MESGTVNVAKALSYSCGIKAHHLMCMELKKIVDRITQIFPAIESAQPRCRSGIDALCSLNLALEKAKLLIQHCTESSKLYLVITGEAIKMRCERVRNAFEQCLSQMQSMVPLLLAAQISAIVDDLKDANFIMESSEEEAGKVILHLLRHASDSAESFEYEAFQTAALILQLTSSKALLIEKRSIKKLLDKIRDTDQTKERVLKYLLYLLRKYGKSIGRPQLVDASVKGANPNVSTVCSGATVACSQFTEPDIDVCSVQYGVQNDVSCKIIPPDEFRCPISLRLIYDPVVIASGQTFERVWIEKWFKDGHDTCPKTQKKLPHLSIIPNSSMKDLISRWCRKHGISIPDPSSQPIPAEVYQWKTSSSNSIASIGSSLNGVPIRDYDSSFTFGSPDVSPVKSQMVIDSFNTVSPQVDGSCDTCQCSLKSDHGINSSFLSKLGELPWESQCRVIEDVRNHLEDNEEACHSVLSTCFIQSLLSFFKDACDRFDVKALRDGARVLLVCVAKSRNEVPSLCEDVFYLLVSFLDSEISEEALAIIEVISVDMDCNLEVVASGILPSILKILESQNRELQIPAVKILRNLSSQSDIGTQMVHFGYVPKLISLLGDRSLSLHCIRILRSLCITKEGRLVVGEADEFIASIVELLETGSHEEQEHGVAILLSLCSHRIEYCHVVLKEGAIPSLVSISINGNSSGKKTAMELLHLLRDIGFNDSVISITATISNSEIAIEPGRCSMEEPSITKAPGFFKRKIKFFSKPKFLALY</sequence>
<dbReference type="GO" id="GO:0061630">
    <property type="term" value="F:ubiquitin protein ligase activity"/>
    <property type="evidence" value="ECO:0007669"/>
    <property type="project" value="UniProtKB-EC"/>
</dbReference>
<dbReference type="InterPro" id="IPR011989">
    <property type="entry name" value="ARM-like"/>
</dbReference>
<dbReference type="PROSITE" id="PS51698">
    <property type="entry name" value="U_BOX"/>
    <property type="match status" value="1"/>
</dbReference>
<dbReference type="Pfam" id="PF25598">
    <property type="entry name" value="ARM_PUB"/>
    <property type="match status" value="1"/>
</dbReference>
<dbReference type="Gene3D" id="3.30.40.10">
    <property type="entry name" value="Zinc/RING finger domain, C3HC4 (zinc finger)"/>
    <property type="match status" value="1"/>
</dbReference>
<dbReference type="Gene3D" id="1.20.930.20">
    <property type="entry name" value="Adaptor protein Cbl, N-terminal domain"/>
    <property type="match status" value="1"/>
</dbReference>